<organism evidence="8 9">
    <name type="scientific">Orchesella dallaii</name>
    <dbReference type="NCBI Taxonomy" id="48710"/>
    <lineage>
        <taxon>Eukaryota</taxon>
        <taxon>Metazoa</taxon>
        <taxon>Ecdysozoa</taxon>
        <taxon>Arthropoda</taxon>
        <taxon>Hexapoda</taxon>
        <taxon>Collembola</taxon>
        <taxon>Entomobryomorpha</taxon>
        <taxon>Entomobryoidea</taxon>
        <taxon>Orchesellidae</taxon>
        <taxon>Orchesellinae</taxon>
        <taxon>Orchesella</taxon>
    </lineage>
</organism>
<dbReference type="PANTHER" id="PTHR12322">
    <property type="entry name" value="DOUBLESEX AND MAB-3 RELATED TRANSCRIPTION FACTOR DMRT"/>
    <property type="match status" value="1"/>
</dbReference>
<keyword evidence="1 5" id="KW-0479">Metal-binding</keyword>
<feature type="compositionally biased region" description="Basic and acidic residues" evidence="6">
    <location>
        <begin position="558"/>
        <end position="568"/>
    </location>
</feature>
<keyword evidence="3 5" id="KW-0238">DNA-binding</keyword>
<reference evidence="8 9" key="1">
    <citation type="submission" date="2024-08" db="EMBL/GenBank/DDBJ databases">
        <authorList>
            <person name="Cucini C."/>
            <person name="Frati F."/>
        </authorList>
    </citation>
    <scope>NUCLEOTIDE SEQUENCE [LARGE SCALE GENOMIC DNA]</scope>
</reference>
<evidence type="ECO:0000313" key="9">
    <source>
        <dbReference type="Proteomes" id="UP001642540"/>
    </source>
</evidence>
<feature type="region of interest" description="Disordered" evidence="6">
    <location>
        <begin position="95"/>
        <end position="212"/>
    </location>
</feature>
<evidence type="ECO:0000256" key="3">
    <source>
        <dbReference type="ARBA" id="ARBA00023125"/>
    </source>
</evidence>
<dbReference type="InterPro" id="IPR026607">
    <property type="entry name" value="DMRT"/>
</dbReference>
<dbReference type="PROSITE" id="PS40000">
    <property type="entry name" value="DM_1"/>
    <property type="match status" value="1"/>
</dbReference>
<keyword evidence="4 5" id="KW-0539">Nucleus</keyword>
<feature type="compositionally biased region" description="Low complexity" evidence="6">
    <location>
        <begin position="134"/>
        <end position="153"/>
    </location>
</feature>
<evidence type="ECO:0000256" key="5">
    <source>
        <dbReference type="PROSITE-ProRule" id="PRU00070"/>
    </source>
</evidence>
<feature type="compositionally biased region" description="Low complexity" evidence="6">
    <location>
        <begin position="99"/>
        <end position="109"/>
    </location>
</feature>
<dbReference type="InterPro" id="IPR036407">
    <property type="entry name" value="DM_DNA-bd_sf"/>
</dbReference>
<feature type="compositionally biased region" description="Polar residues" evidence="6">
    <location>
        <begin position="433"/>
        <end position="442"/>
    </location>
</feature>
<sequence length="568" mass="60696">MEKIRKPKCARCRNHGMISWLKGHKRHCRFRLCACAKCNLIAERQRVMAAQVALKRQQAAEDAVALGLRTIATGSHMKALPQGPIFGMKISDAETCNNSKSPSSSSLKEVSPKSKKLEVKRSVSPSPDESQVDSTVESTATSSSSTTTPSASAGIERKNGNREKHTHTHPHLAHHHHQHHQNQHQTHHLRSRSPISSPNNSGTGAEPVPTPKDILRKLFPSYDESILDHVLLQNDHNLVKTIQKLAPHHPHTSQNPSCKGSHSGKRPSQKREKSLRCSGNALQNYLATWNPAKSPLHPSELSSGGILPSSISSSSTKRISAFVRPQQTLHGHGSNPISPSSSSLLGLPNRVDLSSTLHPFTPSSAPAPTSILPSSSVASAANLGAISDSFNLPTILPYHPAPMWASSNVFYHFALPPAPPPPPPPHPHPSPSNSLTDFSSSYGRPFHLPPPTGCTIAGCQDCVAAAAGNGNVGRQIQYVPGRFSNITSVTSASSPSPSMVYAQRNLQRKGGSNGNEVEINTHDDEDDFGGGGGVGDDGDPDSPASLHVESSNNSIGADSEHEVNTRDD</sequence>
<keyword evidence="2 5" id="KW-0862">Zinc</keyword>
<feature type="region of interest" description="Disordered" evidence="6">
    <location>
        <begin position="508"/>
        <end position="568"/>
    </location>
</feature>
<feature type="compositionally biased region" description="Basic and acidic residues" evidence="6">
    <location>
        <begin position="110"/>
        <end position="121"/>
    </location>
</feature>
<dbReference type="EMBL" id="CAXLJM020000004">
    <property type="protein sequence ID" value="CAL8071173.1"/>
    <property type="molecule type" value="Genomic_DNA"/>
</dbReference>
<feature type="region of interest" description="Disordered" evidence="6">
    <location>
        <begin position="247"/>
        <end position="276"/>
    </location>
</feature>
<dbReference type="SUPFAM" id="SSF82927">
    <property type="entry name" value="Cysteine-rich DNA binding domain, (DM domain)"/>
    <property type="match status" value="1"/>
</dbReference>
<feature type="compositionally biased region" description="Pro residues" evidence="6">
    <location>
        <begin position="421"/>
        <end position="430"/>
    </location>
</feature>
<dbReference type="Pfam" id="PF00751">
    <property type="entry name" value="DM"/>
    <property type="match status" value="1"/>
</dbReference>
<gene>
    <name evidence="8" type="ORF">ODALV1_LOCUS1596</name>
</gene>
<name>A0ABP1PP68_9HEXA</name>
<dbReference type="Proteomes" id="UP001642540">
    <property type="component" value="Unassembled WGS sequence"/>
</dbReference>
<protein>
    <recommendedName>
        <fullName evidence="7">DM domain-containing protein</fullName>
    </recommendedName>
</protein>
<dbReference type="InterPro" id="IPR001275">
    <property type="entry name" value="DM_DNA-bd"/>
</dbReference>
<feature type="domain" description="DM" evidence="7">
    <location>
        <begin position="9"/>
        <end position="56"/>
    </location>
</feature>
<keyword evidence="9" id="KW-1185">Reference proteome</keyword>
<feature type="compositionally biased region" description="Basic residues" evidence="6">
    <location>
        <begin position="164"/>
        <end position="191"/>
    </location>
</feature>
<dbReference type="PROSITE" id="PS50809">
    <property type="entry name" value="DM_2"/>
    <property type="match status" value="1"/>
</dbReference>
<evidence type="ECO:0000256" key="4">
    <source>
        <dbReference type="ARBA" id="ARBA00023242"/>
    </source>
</evidence>
<evidence type="ECO:0000259" key="7">
    <source>
        <dbReference type="PROSITE" id="PS50809"/>
    </source>
</evidence>
<evidence type="ECO:0000256" key="2">
    <source>
        <dbReference type="ARBA" id="ARBA00022833"/>
    </source>
</evidence>
<feature type="compositionally biased region" description="Low complexity" evidence="6">
    <location>
        <begin position="192"/>
        <end position="201"/>
    </location>
</feature>
<dbReference type="SMART" id="SM00301">
    <property type="entry name" value="DM"/>
    <property type="match status" value="1"/>
</dbReference>
<accession>A0ABP1PP68</accession>
<dbReference type="Gene3D" id="4.10.1040.10">
    <property type="entry name" value="DM DNA-binding domain"/>
    <property type="match status" value="1"/>
</dbReference>
<feature type="DNA-binding region" description="DM" evidence="5">
    <location>
        <begin position="9"/>
        <end position="56"/>
    </location>
</feature>
<proteinExistence type="predicted"/>
<dbReference type="PANTHER" id="PTHR12322:SF53">
    <property type="entry name" value="DOUBLESEX-MAB RELATED 11E"/>
    <property type="match status" value="1"/>
</dbReference>
<feature type="compositionally biased region" description="Polar residues" evidence="6">
    <location>
        <begin position="123"/>
        <end position="133"/>
    </location>
</feature>
<evidence type="ECO:0000256" key="1">
    <source>
        <dbReference type="ARBA" id="ARBA00022723"/>
    </source>
</evidence>
<feature type="region of interest" description="Disordered" evidence="6">
    <location>
        <begin position="421"/>
        <end position="442"/>
    </location>
</feature>
<comment type="caution">
    <text evidence="8">The sequence shown here is derived from an EMBL/GenBank/DDBJ whole genome shotgun (WGS) entry which is preliminary data.</text>
</comment>
<evidence type="ECO:0000256" key="6">
    <source>
        <dbReference type="SAM" id="MobiDB-lite"/>
    </source>
</evidence>
<evidence type="ECO:0000313" key="8">
    <source>
        <dbReference type="EMBL" id="CAL8071173.1"/>
    </source>
</evidence>
<comment type="subcellular location">
    <subcellularLocation>
        <location evidence="5">Nucleus</location>
    </subcellularLocation>
</comment>